<evidence type="ECO:0000313" key="1">
    <source>
        <dbReference type="EMBL" id="GIY18202.1"/>
    </source>
</evidence>
<name>A0AAV4R9X9_CAEEX</name>
<protein>
    <submittedName>
        <fullName evidence="1">Uncharacterized protein</fullName>
    </submittedName>
</protein>
<dbReference type="AlphaFoldDB" id="A0AAV4R9X9"/>
<proteinExistence type="predicted"/>
<evidence type="ECO:0000313" key="2">
    <source>
        <dbReference type="Proteomes" id="UP001054945"/>
    </source>
</evidence>
<reference evidence="1 2" key="1">
    <citation type="submission" date="2021-06" db="EMBL/GenBank/DDBJ databases">
        <title>Caerostris extrusa draft genome.</title>
        <authorList>
            <person name="Kono N."/>
            <person name="Arakawa K."/>
        </authorList>
    </citation>
    <scope>NUCLEOTIDE SEQUENCE [LARGE SCALE GENOMIC DNA]</scope>
</reference>
<dbReference type="EMBL" id="BPLR01007587">
    <property type="protein sequence ID" value="GIY18202.1"/>
    <property type="molecule type" value="Genomic_DNA"/>
</dbReference>
<comment type="caution">
    <text evidence="1">The sequence shown here is derived from an EMBL/GenBank/DDBJ whole genome shotgun (WGS) entry which is preliminary data.</text>
</comment>
<sequence>MAYINYVPPSPPIPTPLMTSIIDYVPKTTGSINTKDGPYTIADIHKADKHGFIATIKPTNYMLHPHIQSFQALEVVSLF</sequence>
<dbReference type="Proteomes" id="UP001054945">
    <property type="component" value="Unassembled WGS sequence"/>
</dbReference>
<organism evidence="1 2">
    <name type="scientific">Caerostris extrusa</name>
    <name type="common">Bark spider</name>
    <name type="synonym">Caerostris bankana</name>
    <dbReference type="NCBI Taxonomy" id="172846"/>
    <lineage>
        <taxon>Eukaryota</taxon>
        <taxon>Metazoa</taxon>
        <taxon>Ecdysozoa</taxon>
        <taxon>Arthropoda</taxon>
        <taxon>Chelicerata</taxon>
        <taxon>Arachnida</taxon>
        <taxon>Araneae</taxon>
        <taxon>Araneomorphae</taxon>
        <taxon>Entelegynae</taxon>
        <taxon>Araneoidea</taxon>
        <taxon>Araneidae</taxon>
        <taxon>Caerostris</taxon>
    </lineage>
</organism>
<gene>
    <name evidence="1" type="ORF">CEXT_282371</name>
</gene>
<keyword evidence="2" id="KW-1185">Reference proteome</keyword>
<accession>A0AAV4R9X9</accession>